<organism evidence="2 3">
    <name type="scientific">Actinomyces johnsonii F0510</name>
    <dbReference type="NCBI Taxonomy" id="1227262"/>
    <lineage>
        <taxon>Bacteria</taxon>
        <taxon>Bacillati</taxon>
        <taxon>Actinomycetota</taxon>
        <taxon>Actinomycetes</taxon>
        <taxon>Actinomycetales</taxon>
        <taxon>Actinomycetaceae</taxon>
        <taxon>Actinomyces</taxon>
    </lineage>
</organism>
<dbReference type="HOGENOM" id="CLU_2283181_0_0_11"/>
<reference evidence="2 3" key="1">
    <citation type="submission" date="2013-06" db="EMBL/GenBank/DDBJ databases">
        <authorList>
            <person name="Weinstock G."/>
            <person name="Sodergren E."/>
            <person name="Lobos E.A."/>
            <person name="Fulton L."/>
            <person name="Fulton R."/>
            <person name="Courtney L."/>
            <person name="Fronick C."/>
            <person name="O'Laughlin M."/>
            <person name="Godfrey J."/>
            <person name="Wilson R.M."/>
            <person name="Miner T."/>
            <person name="Farmer C."/>
            <person name="Delehaunty K."/>
            <person name="Cordes M."/>
            <person name="Minx P."/>
            <person name="Tomlinson C."/>
            <person name="Chen J."/>
            <person name="Wollam A."/>
            <person name="Pepin K.H."/>
            <person name="Bhonagiri V."/>
            <person name="Zhang X."/>
            <person name="Warren W."/>
            <person name="Mitreva M."/>
            <person name="Mardis E.R."/>
            <person name="Wilson R.K."/>
        </authorList>
    </citation>
    <scope>NUCLEOTIDE SEQUENCE [LARGE SCALE GENOMIC DNA]</scope>
    <source>
        <strain evidence="2 3">F0510</strain>
    </source>
</reference>
<feature type="region of interest" description="Disordered" evidence="1">
    <location>
        <begin position="1"/>
        <end position="101"/>
    </location>
</feature>
<feature type="compositionally biased region" description="Low complexity" evidence="1">
    <location>
        <begin position="55"/>
        <end position="89"/>
    </location>
</feature>
<name>U1REU0_9ACTO</name>
<accession>U1REU0</accession>
<dbReference type="AlphaFoldDB" id="U1REU0"/>
<gene>
    <name evidence="2" type="ORF">HMPREF1549_01962</name>
</gene>
<protein>
    <submittedName>
        <fullName evidence="2">Uncharacterized protein</fullName>
    </submittedName>
</protein>
<evidence type="ECO:0000256" key="1">
    <source>
        <dbReference type="SAM" id="MobiDB-lite"/>
    </source>
</evidence>
<dbReference type="Proteomes" id="UP000016498">
    <property type="component" value="Unassembled WGS sequence"/>
</dbReference>
<sequence length="101" mass="9768">MSMQPEHRAQPGSQPGSWGGGQSTGQPSGQPAMPSAGQGGPAMVQQPPSFPPQADPLASGALASSSAPSSARVTVPGYPSGPAAPAEEGPGTGPLPSREAL</sequence>
<comment type="caution">
    <text evidence="2">The sequence shown here is derived from an EMBL/GenBank/DDBJ whole genome shotgun (WGS) entry which is preliminary data.</text>
</comment>
<evidence type="ECO:0000313" key="2">
    <source>
        <dbReference type="EMBL" id="ERH18173.1"/>
    </source>
</evidence>
<feature type="non-terminal residue" evidence="2">
    <location>
        <position position="101"/>
    </location>
</feature>
<proteinExistence type="predicted"/>
<evidence type="ECO:0000313" key="3">
    <source>
        <dbReference type="Proteomes" id="UP000016498"/>
    </source>
</evidence>
<dbReference type="EMBL" id="AWSD01000211">
    <property type="protein sequence ID" value="ERH18173.1"/>
    <property type="molecule type" value="Genomic_DNA"/>
</dbReference>